<dbReference type="SUPFAM" id="SSF63829">
    <property type="entry name" value="Calcium-dependent phosphotriesterase"/>
    <property type="match status" value="1"/>
</dbReference>
<organism evidence="1 2">
    <name type="scientific">Gracilimonas halophila</name>
    <dbReference type="NCBI Taxonomy" id="1834464"/>
    <lineage>
        <taxon>Bacteria</taxon>
        <taxon>Pseudomonadati</taxon>
        <taxon>Balneolota</taxon>
        <taxon>Balneolia</taxon>
        <taxon>Balneolales</taxon>
        <taxon>Balneolaceae</taxon>
        <taxon>Gracilimonas</taxon>
    </lineage>
</organism>
<reference evidence="2" key="1">
    <citation type="journal article" date="2019" name="Int. J. Syst. Evol. Microbiol.">
        <title>The Global Catalogue of Microorganisms (GCM) 10K type strain sequencing project: providing services to taxonomists for standard genome sequencing and annotation.</title>
        <authorList>
            <consortium name="The Broad Institute Genomics Platform"/>
            <consortium name="The Broad Institute Genome Sequencing Center for Infectious Disease"/>
            <person name="Wu L."/>
            <person name="Ma J."/>
        </authorList>
    </citation>
    <scope>NUCLEOTIDE SEQUENCE [LARGE SCALE GENOMIC DNA]</scope>
    <source>
        <strain evidence="2">KCTC 52042</strain>
    </source>
</reference>
<gene>
    <name evidence="1" type="ORF">ACFSVN_08270</name>
</gene>
<dbReference type="Gene3D" id="2.120.10.30">
    <property type="entry name" value="TolB, C-terminal domain"/>
    <property type="match status" value="1"/>
</dbReference>
<evidence type="ECO:0000313" key="1">
    <source>
        <dbReference type="EMBL" id="MFD2532436.1"/>
    </source>
</evidence>
<dbReference type="Proteomes" id="UP001597460">
    <property type="component" value="Unassembled WGS sequence"/>
</dbReference>
<dbReference type="EMBL" id="JBHULI010000024">
    <property type="protein sequence ID" value="MFD2532436.1"/>
    <property type="molecule type" value="Genomic_DNA"/>
</dbReference>
<keyword evidence="2" id="KW-1185">Reference proteome</keyword>
<name>A0ABW5JK33_9BACT</name>
<proteinExistence type="predicted"/>
<sequence>MNTRTNRGLISVLMVALILTGFGCGSSGEDSSAIRKENGVIYNPDKGLLQDEAPPVDFELVETIDLSGIEEPVISSIAYLKIDEQGNFYFIDRRINKLISLDPDGNLRWATGEEGKGPGDFENPFGMSIYNDKIYVANVQGSRLDEFDMAGNFIKTYDLPKDIRFASLVDIRDDGLILMSGANFGTVGSLVYTMELGDSLRIRQNINIIETEDDEYSRATMRGGIEMRENVFIYSFSTEYRQQFYDYEGNLMTEVRRDFSGTLGPGIYADGGSVSLYSLGNVSSPVFMDNGNYLVRVNYPTNIDDPHAYARRASTGETESPIYARIMDVFNAEHELLYTFDDLEYVEELGSLGIRDQEGFYYSVFSNDLLIKKYKLNMN</sequence>
<dbReference type="Pfam" id="PF17170">
    <property type="entry name" value="DUF5128"/>
    <property type="match status" value="1"/>
</dbReference>
<accession>A0ABW5JK33</accession>
<comment type="caution">
    <text evidence="1">The sequence shown here is derived from an EMBL/GenBank/DDBJ whole genome shotgun (WGS) entry which is preliminary data.</text>
</comment>
<dbReference type="PROSITE" id="PS51257">
    <property type="entry name" value="PROKAR_LIPOPROTEIN"/>
    <property type="match status" value="1"/>
</dbReference>
<protein>
    <submittedName>
        <fullName evidence="1">6-bladed beta-propeller</fullName>
    </submittedName>
</protein>
<dbReference type="InterPro" id="IPR011042">
    <property type="entry name" value="6-blade_b-propeller_TolB-like"/>
</dbReference>
<dbReference type="RefSeq" id="WP_390300888.1">
    <property type="nucleotide sequence ID" value="NZ_JBHULI010000024.1"/>
</dbReference>
<evidence type="ECO:0000313" key="2">
    <source>
        <dbReference type="Proteomes" id="UP001597460"/>
    </source>
</evidence>